<evidence type="ECO:0000313" key="2">
    <source>
        <dbReference type="Proteomes" id="UP001486888"/>
    </source>
</evidence>
<sequence>MDRPLDISDCAQLVQVRRNGITESRHYGIAVVLGTDRSPLLSLGNPDALVFPRSAVKPFQAIASIRCGAVLNDEQVALACASHIGTFAHQDVARRMLDSVGLSSSDLQCPDSWPVDSATRTQMTLENLPKSTLAFNCSGKHAGFLLAAKAMGERTSNYLDPEHPVQKMASQVLEEYCGPLPFTGVDGCGAPAVQMSLMSLAQGFQQLIISQEPAARRVVTAMRLHPWAVRGQGHPNTEVIKQTGAIAKLGAEGVLVMAAPNSVTVAIKMLDGSSRGTDLLALSLLHKFSAINDADHFDLRQRFQPQGTNVGARAPELQLTGIDF</sequence>
<keyword evidence="2" id="KW-1185">Reference proteome</keyword>
<proteinExistence type="predicted"/>
<dbReference type="Proteomes" id="UP001486888">
    <property type="component" value="Chromosome"/>
</dbReference>
<dbReference type="KEGG" id="gey:QMQ05_12410"/>
<dbReference type="EMBL" id="CP125942">
    <property type="protein sequence ID" value="XAO45147.1"/>
    <property type="molecule type" value="Genomic_DNA"/>
</dbReference>
<protein>
    <submittedName>
        <fullName evidence="1">Asparaginase</fullName>
    </submittedName>
</protein>
<gene>
    <name evidence="1" type="ORF">QMQ05_12410</name>
</gene>
<dbReference type="RefSeq" id="WP_345470432.1">
    <property type="nucleotide sequence ID" value="NZ_CP125942.1"/>
</dbReference>
<dbReference type="InterPro" id="IPR010349">
    <property type="entry name" value="Asparaginase_II"/>
</dbReference>
<dbReference type="PANTHER" id="PTHR42110">
    <property type="entry name" value="L-ASPARAGINASE, PUTATIVE (AFU_ORTHOLOGUE AFUA_3G11890)-RELATED"/>
    <property type="match status" value="1"/>
</dbReference>
<accession>A0AAU6WBC3</accession>
<dbReference type="PANTHER" id="PTHR42110:SF1">
    <property type="entry name" value="L-ASPARAGINASE, PUTATIVE (AFU_ORTHOLOGUE AFUA_3G11890)-RELATED"/>
    <property type="match status" value="1"/>
</dbReference>
<reference evidence="1 2" key="1">
    <citation type="submission" date="2023-05" db="EMBL/GenBank/DDBJ databases">
        <title>Glutamicibacter sp. B1, complete genome.</title>
        <authorList>
            <person name="Long Y.H."/>
            <person name="Fang T."/>
            <person name="Li X.Y."/>
        </authorList>
    </citation>
    <scope>NUCLEOTIDE SEQUENCE [LARGE SCALE GENOMIC DNA]</scope>
    <source>
        <strain evidence="1 2">B1</strain>
    </source>
</reference>
<organism evidence="1 2">
    <name type="scientific">Glutamicibacter ectropisis</name>
    <dbReference type="NCBI Taxonomy" id="3046593"/>
    <lineage>
        <taxon>Bacteria</taxon>
        <taxon>Bacillati</taxon>
        <taxon>Actinomycetota</taxon>
        <taxon>Actinomycetes</taxon>
        <taxon>Micrococcales</taxon>
        <taxon>Micrococcaceae</taxon>
        <taxon>Glutamicibacter</taxon>
    </lineage>
</organism>
<dbReference type="Pfam" id="PF06089">
    <property type="entry name" value="Asparaginase_II"/>
    <property type="match status" value="1"/>
</dbReference>
<name>A0AAU6WBC3_9MICC</name>
<dbReference type="AlphaFoldDB" id="A0AAU6WBC3"/>
<evidence type="ECO:0000313" key="1">
    <source>
        <dbReference type="EMBL" id="XAO45147.1"/>
    </source>
</evidence>